<reference evidence="2 3" key="1">
    <citation type="submission" date="2024-02" db="EMBL/GenBank/DDBJ databases">
        <title>A draft genome for the cacao thread blight pathogen Marasmius crinis-equi.</title>
        <authorList>
            <person name="Cohen S.P."/>
            <person name="Baruah I.K."/>
            <person name="Amoako-Attah I."/>
            <person name="Bukari Y."/>
            <person name="Meinhardt L.W."/>
            <person name="Bailey B.A."/>
        </authorList>
    </citation>
    <scope>NUCLEOTIDE SEQUENCE [LARGE SCALE GENOMIC DNA]</scope>
    <source>
        <strain evidence="2 3">GH-76</strain>
    </source>
</reference>
<evidence type="ECO:0000256" key="1">
    <source>
        <dbReference type="SAM" id="MobiDB-lite"/>
    </source>
</evidence>
<feature type="compositionally biased region" description="Acidic residues" evidence="1">
    <location>
        <begin position="212"/>
        <end position="228"/>
    </location>
</feature>
<dbReference type="EMBL" id="JBAHYK010001230">
    <property type="protein sequence ID" value="KAL0568923.1"/>
    <property type="molecule type" value="Genomic_DNA"/>
</dbReference>
<comment type="caution">
    <text evidence="2">The sequence shown here is derived from an EMBL/GenBank/DDBJ whole genome shotgun (WGS) entry which is preliminary data.</text>
</comment>
<keyword evidence="3" id="KW-1185">Reference proteome</keyword>
<feature type="region of interest" description="Disordered" evidence="1">
    <location>
        <begin position="212"/>
        <end position="237"/>
    </location>
</feature>
<dbReference type="Proteomes" id="UP001465976">
    <property type="component" value="Unassembled WGS sequence"/>
</dbReference>
<proteinExistence type="predicted"/>
<sequence length="262" mass="29424">MARERLKITITMRTLATFDIAVVQRARKSSTALPPVKRWIGRKDTGRTVQSAPETDEMKENSYHDRHSFRSLARAYLVTYAESFTRLVEDYRNKLALSAEQQGNSVNVDQMQIVEYKKNPVIVIEFDKPETTLAPEDCAHISNVYNLESASADASDPLVRRFLSPQQVYDHVLTYWECSSESQIVIVACIPWHPDASYPVVVAAPWLLMDDEKETDDGPSSCGEEESSSETGYLPDAGTLEFEVCSDNGESYSDDSSASPRH</sequence>
<accession>A0ABR3F147</accession>
<evidence type="ECO:0000313" key="3">
    <source>
        <dbReference type="Proteomes" id="UP001465976"/>
    </source>
</evidence>
<evidence type="ECO:0000313" key="2">
    <source>
        <dbReference type="EMBL" id="KAL0568923.1"/>
    </source>
</evidence>
<organism evidence="2 3">
    <name type="scientific">Marasmius crinis-equi</name>
    <dbReference type="NCBI Taxonomy" id="585013"/>
    <lineage>
        <taxon>Eukaryota</taxon>
        <taxon>Fungi</taxon>
        <taxon>Dikarya</taxon>
        <taxon>Basidiomycota</taxon>
        <taxon>Agaricomycotina</taxon>
        <taxon>Agaricomycetes</taxon>
        <taxon>Agaricomycetidae</taxon>
        <taxon>Agaricales</taxon>
        <taxon>Marasmiineae</taxon>
        <taxon>Marasmiaceae</taxon>
        <taxon>Marasmius</taxon>
    </lineage>
</organism>
<name>A0ABR3F147_9AGAR</name>
<gene>
    <name evidence="2" type="ORF">V5O48_013050</name>
</gene>
<protein>
    <submittedName>
        <fullName evidence="2">Uncharacterized protein</fullName>
    </submittedName>
</protein>